<evidence type="ECO:0000313" key="1">
    <source>
        <dbReference type="EMBL" id="KAF9732964.1"/>
    </source>
</evidence>
<accession>A0A9P6GF14</accession>
<gene>
    <name evidence="1" type="ORF">PMIN01_08646</name>
</gene>
<reference evidence="1" key="1">
    <citation type="journal article" date="2020" name="Mol. Plant Microbe Interact.">
        <title>Genome Sequence of the Biocontrol Agent Coniothyrium minitans strain Conio (IMI 134523).</title>
        <authorList>
            <person name="Patel D."/>
            <person name="Shittu T.A."/>
            <person name="Baroncelli R."/>
            <person name="Muthumeenakshi S."/>
            <person name="Osborne T.H."/>
            <person name="Janganan T.K."/>
            <person name="Sreenivasaprasad S."/>
        </authorList>
    </citation>
    <scope>NUCLEOTIDE SEQUENCE</scope>
    <source>
        <strain evidence="1">Conio</strain>
    </source>
</reference>
<evidence type="ECO:0000313" key="2">
    <source>
        <dbReference type="Proteomes" id="UP000756921"/>
    </source>
</evidence>
<dbReference type="EMBL" id="WJXW01000009">
    <property type="protein sequence ID" value="KAF9732964.1"/>
    <property type="molecule type" value="Genomic_DNA"/>
</dbReference>
<keyword evidence="2" id="KW-1185">Reference proteome</keyword>
<sequence length="74" mass="7807">MARYGRIPTVQANLPLLKPAARCTLLVLHSPFSILQPFSSARSCPSASSTHSLSTVVVASALPVYSATQIQLIA</sequence>
<protein>
    <submittedName>
        <fullName evidence="1">Uncharacterized protein</fullName>
    </submittedName>
</protein>
<dbReference type="AlphaFoldDB" id="A0A9P6GF14"/>
<organism evidence="1 2">
    <name type="scientific">Paraphaeosphaeria minitans</name>
    <dbReference type="NCBI Taxonomy" id="565426"/>
    <lineage>
        <taxon>Eukaryota</taxon>
        <taxon>Fungi</taxon>
        <taxon>Dikarya</taxon>
        <taxon>Ascomycota</taxon>
        <taxon>Pezizomycotina</taxon>
        <taxon>Dothideomycetes</taxon>
        <taxon>Pleosporomycetidae</taxon>
        <taxon>Pleosporales</taxon>
        <taxon>Massarineae</taxon>
        <taxon>Didymosphaeriaceae</taxon>
        <taxon>Paraphaeosphaeria</taxon>
    </lineage>
</organism>
<name>A0A9P6GF14_9PLEO</name>
<dbReference type="Proteomes" id="UP000756921">
    <property type="component" value="Unassembled WGS sequence"/>
</dbReference>
<comment type="caution">
    <text evidence="1">The sequence shown here is derived from an EMBL/GenBank/DDBJ whole genome shotgun (WGS) entry which is preliminary data.</text>
</comment>
<proteinExistence type="predicted"/>